<comment type="caution">
    <text evidence="1">The sequence shown here is derived from an EMBL/GenBank/DDBJ whole genome shotgun (WGS) entry which is preliminary data.</text>
</comment>
<sequence length="118" mass="12653">MPIMRLPSPTAALARRPSAYALSDLGACTWFLLPIDSRSAVSAAGTAPAFDARPILRCRLTGRYAPGLSLNAVCSNGYAAVHQLAESHVDTASRLLVRDAQNDAEHRVHALDDGIDWQ</sequence>
<name>A0A4Q2A6J1_9BURK</name>
<evidence type="ECO:0000313" key="3">
    <source>
        <dbReference type="Proteomes" id="UP000289650"/>
    </source>
</evidence>
<protein>
    <submittedName>
        <fullName evidence="1">Uncharacterized protein</fullName>
    </submittedName>
</protein>
<evidence type="ECO:0000313" key="1">
    <source>
        <dbReference type="EMBL" id="RXV64976.1"/>
    </source>
</evidence>
<reference evidence="1 3" key="1">
    <citation type="submission" date="2018-08" db="EMBL/GenBank/DDBJ databases">
        <title>Mountain-cultivated ginseng endophyte, Burkholderia stabilis and its activity against ginseng root rot disease.</title>
        <authorList>
            <person name="Tapan Kumar M."/>
            <person name="Bae H."/>
            <person name="Shanmugam G."/>
            <person name="Jeon J."/>
        </authorList>
    </citation>
    <scope>NUCLEOTIDE SEQUENCE [LARGE SCALE GENOMIC DNA]</scope>
    <source>
        <strain evidence="1 3">EB159</strain>
    </source>
</reference>
<proteinExistence type="predicted"/>
<organism evidence="1 3">
    <name type="scientific">Burkholderia stabilis</name>
    <dbReference type="NCBI Taxonomy" id="95485"/>
    <lineage>
        <taxon>Bacteria</taxon>
        <taxon>Pseudomonadati</taxon>
        <taxon>Pseudomonadota</taxon>
        <taxon>Betaproteobacteria</taxon>
        <taxon>Burkholderiales</taxon>
        <taxon>Burkholderiaceae</taxon>
        <taxon>Burkholderia</taxon>
        <taxon>Burkholderia cepacia complex</taxon>
    </lineage>
</organism>
<accession>A0A4Q2A6J1</accession>
<dbReference type="EMBL" id="QWEX01000003">
    <property type="protein sequence ID" value="RXV64976.1"/>
    <property type="molecule type" value="Genomic_DNA"/>
</dbReference>
<evidence type="ECO:0000313" key="2">
    <source>
        <dbReference type="EMBL" id="RXV65927.1"/>
    </source>
</evidence>
<gene>
    <name evidence="1" type="ORF">D1006_32845</name>
    <name evidence="2" type="ORF">D1006_38775</name>
</gene>
<dbReference type="Proteomes" id="UP000289650">
    <property type="component" value="Unassembled WGS sequence"/>
</dbReference>
<dbReference type="AlphaFoldDB" id="A0A4Q2A6J1"/>
<dbReference type="EMBL" id="QWEX01000003">
    <property type="protein sequence ID" value="RXV65927.1"/>
    <property type="molecule type" value="Genomic_DNA"/>
</dbReference>